<accession>A0ACB9HEF7</accession>
<name>A0ACB9HEF7_9ASTR</name>
<sequence>MEMANNNKLESTEEVNYKMRSSFSWDRAFFTSDGFLAAEELSSMIEGGGDDVNHELQKFEELESMEAKLFQEFEASTQKSTSINLSSGKRDSQAKKVTGERAPIKTPPKRSSPVSGGSPGNNVKPLARRSPSSKTGKANADSPSKTPPRITTKNKEASINTRISRTSPASPVSPGSSGSSSSTSAVSQRSKRSGSVPCRSTVNNEKPSATNAKRTDDWKSSKPAVSLMPKTHSSISLKNKPTPVISHPSSPSRQPGSSSSSSTCTVDQKSKSRGIKGSTVHHTSRPTLKNHHIGQTSDPKGNQPALTCKTGSTDGSKTVAGLKPNPRKTTTPKKQSRGTENILVISPELLDLQGKINALKMEISMHKKGRCNKMAHAEGNLKTPFAIEEFSL</sequence>
<organism evidence="1 2">
    <name type="scientific">Smallanthus sonchifolius</name>
    <dbReference type="NCBI Taxonomy" id="185202"/>
    <lineage>
        <taxon>Eukaryota</taxon>
        <taxon>Viridiplantae</taxon>
        <taxon>Streptophyta</taxon>
        <taxon>Embryophyta</taxon>
        <taxon>Tracheophyta</taxon>
        <taxon>Spermatophyta</taxon>
        <taxon>Magnoliopsida</taxon>
        <taxon>eudicotyledons</taxon>
        <taxon>Gunneridae</taxon>
        <taxon>Pentapetalae</taxon>
        <taxon>asterids</taxon>
        <taxon>campanulids</taxon>
        <taxon>Asterales</taxon>
        <taxon>Asteraceae</taxon>
        <taxon>Asteroideae</taxon>
        <taxon>Heliantheae alliance</taxon>
        <taxon>Millerieae</taxon>
        <taxon>Smallanthus</taxon>
    </lineage>
</organism>
<reference evidence="1 2" key="2">
    <citation type="journal article" date="2022" name="Mol. Ecol. Resour.">
        <title>The genomes of chicory, endive, great burdock and yacon provide insights into Asteraceae paleo-polyploidization history and plant inulin production.</title>
        <authorList>
            <person name="Fan W."/>
            <person name="Wang S."/>
            <person name="Wang H."/>
            <person name="Wang A."/>
            <person name="Jiang F."/>
            <person name="Liu H."/>
            <person name="Zhao H."/>
            <person name="Xu D."/>
            <person name="Zhang Y."/>
        </authorList>
    </citation>
    <scope>NUCLEOTIDE SEQUENCE [LARGE SCALE GENOMIC DNA]</scope>
    <source>
        <strain evidence="2">cv. Yunnan</strain>
        <tissue evidence="1">Leaves</tissue>
    </source>
</reference>
<evidence type="ECO:0000313" key="2">
    <source>
        <dbReference type="Proteomes" id="UP001056120"/>
    </source>
</evidence>
<protein>
    <submittedName>
        <fullName evidence="1">Uncharacterized protein</fullName>
    </submittedName>
</protein>
<reference evidence="2" key="1">
    <citation type="journal article" date="2022" name="Mol. Ecol. Resour.">
        <title>The genomes of chicory, endive, great burdock and yacon provide insights into Asteraceae palaeo-polyploidization history and plant inulin production.</title>
        <authorList>
            <person name="Fan W."/>
            <person name="Wang S."/>
            <person name="Wang H."/>
            <person name="Wang A."/>
            <person name="Jiang F."/>
            <person name="Liu H."/>
            <person name="Zhao H."/>
            <person name="Xu D."/>
            <person name="Zhang Y."/>
        </authorList>
    </citation>
    <scope>NUCLEOTIDE SEQUENCE [LARGE SCALE GENOMIC DNA]</scope>
    <source>
        <strain evidence="2">cv. Yunnan</strain>
    </source>
</reference>
<dbReference type="EMBL" id="CM042029">
    <property type="protein sequence ID" value="KAI3793645.1"/>
    <property type="molecule type" value="Genomic_DNA"/>
</dbReference>
<gene>
    <name evidence="1" type="ORF">L1987_36265</name>
</gene>
<proteinExistence type="predicted"/>
<evidence type="ECO:0000313" key="1">
    <source>
        <dbReference type="EMBL" id="KAI3793645.1"/>
    </source>
</evidence>
<dbReference type="Proteomes" id="UP001056120">
    <property type="component" value="Linkage Group LG12"/>
</dbReference>
<comment type="caution">
    <text evidence="1">The sequence shown here is derived from an EMBL/GenBank/DDBJ whole genome shotgun (WGS) entry which is preliminary data.</text>
</comment>
<keyword evidence="2" id="KW-1185">Reference proteome</keyword>